<evidence type="ECO:0000256" key="10">
    <source>
        <dbReference type="SAM" id="Phobius"/>
    </source>
</evidence>
<evidence type="ECO:0000256" key="2">
    <source>
        <dbReference type="ARBA" id="ARBA00022448"/>
    </source>
</evidence>
<dbReference type="Proteomes" id="UP000695000">
    <property type="component" value="Unplaced"/>
</dbReference>
<evidence type="ECO:0000256" key="5">
    <source>
        <dbReference type="ARBA" id="ARBA00022989"/>
    </source>
</evidence>
<dbReference type="InterPro" id="IPR019411">
    <property type="entry name" value="MMM1_dom"/>
</dbReference>
<dbReference type="RefSeq" id="XP_017774639.1">
    <property type="nucleotide sequence ID" value="XM_017919150.1"/>
</dbReference>
<evidence type="ECO:0000256" key="7">
    <source>
        <dbReference type="ARBA" id="ARBA00023121"/>
    </source>
</evidence>
<dbReference type="RefSeq" id="XP_017774637.1">
    <property type="nucleotide sequence ID" value="XM_017919148.1"/>
</dbReference>
<evidence type="ECO:0000256" key="9">
    <source>
        <dbReference type="SAM" id="MobiDB-lite"/>
    </source>
</evidence>
<proteinExistence type="predicted"/>
<name>A0ABM1MJ89_NICVS</name>
<evidence type="ECO:0000313" key="13">
    <source>
        <dbReference type="RefSeq" id="XP_017774637.1"/>
    </source>
</evidence>
<keyword evidence="4" id="KW-0256">Endoplasmic reticulum</keyword>
<accession>A0ABM1MJ89</accession>
<evidence type="ECO:0000256" key="1">
    <source>
        <dbReference type="ARBA" id="ARBA00004586"/>
    </source>
</evidence>
<protein>
    <submittedName>
        <fullName evidence="13 14">Testis-expressed sequence 2 protein isoform X1</fullName>
    </submittedName>
</protein>
<feature type="compositionally biased region" description="Basic and acidic residues" evidence="9">
    <location>
        <begin position="92"/>
        <end position="113"/>
    </location>
</feature>
<feature type="compositionally biased region" description="Polar residues" evidence="9">
    <location>
        <begin position="155"/>
        <end position="166"/>
    </location>
</feature>
<keyword evidence="8 10" id="KW-0472">Membrane</keyword>
<reference evidence="13 14" key="1">
    <citation type="submission" date="2025-05" db="UniProtKB">
        <authorList>
            <consortium name="RefSeq"/>
        </authorList>
    </citation>
    <scope>IDENTIFICATION</scope>
    <source>
        <tissue evidence="13 14">Whole Larva</tissue>
    </source>
</reference>
<feature type="region of interest" description="Disordered" evidence="9">
    <location>
        <begin position="41"/>
        <end position="194"/>
    </location>
</feature>
<evidence type="ECO:0000313" key="12">
    <source>
        <dbReference type="Proteomes" id="UP000695000"/>
    </source>
</evidence>
<dbReference type="PANTHER" id="PTHR13466:SF0">
    <property type="entry name" value="SMP-LTD DOMAIN-CONTAINING PROTEIN"/>
    <property type="match status" value="1"/>
</dbReference>
<feature type="compositionally biased region" description="Acidic residues" evidence="9">
    <location>
        <begin position="769"/>
        <end position="780"/>
    </location>
</feature>
<comment type="subcellular location">
    <subcellularLocation>
        <location evidence="1">Endoplasmic reticulum membrane</location>
    </subcellularLocation>
</comment>
<feature type="compositionally biased region" description="Polar residues" evidence="9">
    <location>
        <begin position="52"/>
        <end position="62"/>
    </location>
</feature>
<keyword evidence="2" id="KW-0813">Transport</keyword>
<dbReference type="Pfam" id="PF10296">
    <property type="entry name" value="MMM1"/>
    <property type="match status" value="1"/>
</dbReference>
<keyword evidence="6" id="KW-0445">Lipid transport</keyword>
<feature type="domain" description="SMP-LTD" evidence="11">
    <location>
        <begin position="645"/>
        <end position="919"/>
    </location>
</feature>
<dbReference type="GeneID" id="108561286"/>
<keyword evidence="3 10" id="KW-0812">Transmembrane</keyword>
<feature type="region of interest" description="Disordered" evidence="9">
    <location>
        <begin position="747"/>
        <end position="803"/>
    </location>
</feature>
<evidence type="ECO:0000313" key="14">
    <source>
        <dbReference type="RefSeq" id="XP_017774639.1"/>
    </source>
</evidence>
<dbReference type="CDD" id="cd21675">
    <property type="entry name" value="SMP_TEX2"/>
    <property type="match status" value="1"/>
</dbReference>
<evidence type="ECO:0000256" key="6">
    <source>
        <dbReference type="ARBA" id="ARBA00023055"/>
    </source>
</evidence>
<sequence>MEKKASKITLGMLKGKPINSSVPSIVIRFNANAEEIEEVVLNEEEKGDSVADLNQTSSSDVESSPIKLKRRSTSVDVSSDASPPTDPWRFFTDIKGKITKSVEGKLTEYKTRGGGEGADGSSPKAAKAKDPGGPKDGGGAGSSLSDSEDLSESSISKTCGIISTTEGVEMSSDDETPSLSDKDESSPVESAATSEKKKKIKIVKDLTVSSEAVASVGFLQNLQNINLGYEDDTKSDIESGVDALLQLDNVELDGEEVLIKEQTGIEIRNEYLEDKSWGKESTVFAPSGFVDLRPLPEEPTWTNFVQKYKVHLAVGIFLGLYLGLPLGPYICGFIAGMFLAASAALIYINLFTEPSISVGKRTPTPQAILQIPAVEEHQPPTKYEGWVNEYPEKYNAQTYHISQTQSVYLRLQGNLLKMSHTKQKIPKRAMWNEPEYKHSFMRHRIYNLLGAEVTLLPKGLTKIRHWSKKYPICVTLDKNQWNFDYEDKPKKTAETAEESKKVKSQSQLFSKLCDADLIGSNDFEDFANIDSSSTALVVDNTETSDADSIGEQNEDMMDCLTEKEGGSYSSNECLIQKNDGTQTCIYIFTRTSRDKEHWYKRLKEATVKKDGTEECAHKKSEQLRNEYLKLISKFTQLTPNLEVSNGSESAWLNALITRVMFDCMRNEELIGKIKERIQRKLSSIKLPYFIEELTITELSLGQTAPSIVKIEKPTTNDWGLWVDMDIQYEGQIVVILQTKLNLMRLKEPPQPCSGEKGSEKSPIYHSDVDDTAESSTDEDSSVQMAPSNVEVPEGNGGPSNKSKRIMKMVDRIAESKFFKAASENKFVKKAMEGVSKTDLRLKVELKSLSGCLAFNIPTPPSDRLWYGFRPSPSINLSAHPIVGERNINFNQVTNWIEKKLSKEFQKVLVFPNMEDIYIPVMLQWLTE</sequence>
<dbReference type="InterPro" id="IPR031468">
    <property type="entry name" value="SMP_LBD"/>
</dbReference>
<keyword evidence="5 10" id="KW-1133">Transmembrane helix</keyword>
<feature type="transmembrane region" description="Helical" evidence="10">
    <location>
        <begin position="310"/>
        <end position="327"/>
    </location>
</feature>
<keyword evidence="12" id="KW-1185">Reference proteome</keyword>
<dbReference type="PANTHER" id="PTHR13466">
    <property type="entry name" value="TEX2 PROTEIN-RELATED"/>
    <property type="match status" value="1"/>
</dbReference>
<gene>
    <name evidence="13 14" type="primary">LOC108561286</name>
</gene>
<organism evidence="12 14">
    <name type="scientific">Nicrophorus vespilloides</name>
    <name type="common">Boreal carrion beetle</name>
    <dbReference type="NCBI Taxonomy" id="110193"/>
    <lineage>
        <taxon>Eukaryota</taxon>
        <taxon>Metazoa</taxon>
        <taxon>Ecdysozoa</taxon>
        <taxon>Arthropoda</taxon>
        <taxon>Hexapoda</taxon>
        <taxon>Insecta</taxon>
        <taxon>Pterygota</taxon>
        <taxon>Neoptera</taxon>
        <taxon>Endopterygota</taxon>
        <taxon>Coleoptera</taxon>
        <taxon>Polyphaga</taxon>
        <taxon>Staphyliniformia</taxon>
        <taxon>Silphidae</taxon>
        <taxon>Nicrophorinae</taxon>
        <taxon>Nicrophorus</taxon>
    </lineage>
</organism>
<evidence type="ECO:0000256" key="3">
    <source>
        <dbReference type="ARBA" id="ARBA00022692"/>
    </source>
</evidence>
<dbReference type="PROSITE" id="PS51847">
    <property type="entry name" value="SMP"/>
    <property type="match status" value="1"/>
</dbReference>
<evidence type="ECO:0000259" key="11">
    <source>
        <dbReference type="PROSITE" id="PS51847"/>
    </source>
</evidence>
<evidence type="ECO:0000256" key="4">
    <source>
        <dbReference type="ARBA" id="ARBA00022824"/>
    </source>
</evidence>
<evidence type="ECO:0000256" key="8">
    <source>
        <dbReference type="ARBA" id="ARBA00023136"/>
    </source>
</evidence>
<keyword evidence="7" id="KW-0446">Lipid-binding</keyword>